<evidence type="ECO:0000313" key="2">
    <source>
        <dbReference type="Proteomes" id="UP000030161"/>
    </source>
</evidence>
<dbReference type="Proteomes" id="UP000030161">
    <property type="component" value="Unassembled WGS sequence"/>
</dbReference>
<dbReference type="AlphaFoldDB" id="A0AB34PQR2"/>
<comment type="caution">
    <text evidence="1">The sequence shown here is derived from an EMBL/GenBank/DDBJ whole genome shotgun (WGS) entry which is preliminary data.</text>
</comment>
<accession>A0AB34PQR2</accession>
<evidence type="ECO:0000313" key="1">
    <source>
        <dbReference type="EMBL" id="KGR08987.1"/>
    </source>
</evidence>
<reference evidence="1 2" key="1">
    <citation type="submission" date="2013-12" db="EMBL/GenBank/DDBJ databases">
        <title>The Genome Sequence of Candida albicans P78048.</title>
        <authorList>
            <consortium name="The Broad Institute Genome Sequencing Platform"/>
            <consortium name="The Broad Institute Genome Sequencing Center for Infectious Disease"/>
            <person name="Cuomo C."/>
            <person name="Bennett R."/>
            <person name="Hirakawa M."/>
            <person name="Noverr M."/>
            <person name="Mitchell A."/>
            <person name="Young S.K."/>
            <person name="Zeng Q."/>
            <person name="Gargeya S."/>
            <person name="Fitzgerald M."/>
            <person name="Abouelleil A."/>
            <person name="Alvarado L."/>
            <person name="Berlin A.M."/>
            <person name="Chapman S.B."/>
            <person name="Dewar J."/>
            <person name="Goldberg J."/>
            <person name="Griggs A."/>
            <person name="Gujja S."/>
            <person name="Hansen M."/>
            <person name="Howarth C."/>
            <person name="Imamovic A."/>
            <person name="Larimer J."/>
            <person name="McCowan C."/>
            <person name="Murphy C."/>
            <person name="Pearson M."/>
            <person name="Priest M."/>
            <person name="Roberts A."/>
            <person name="Saif S."/>
            <person name="Shea T."/>
            <person name="Sykes S."/>
            <person name="Wortman J."/>
            <person name="Nusbaum C."/>
            <person name="Birren B."/>
        </authorList>
    </citation>
    <scope>NUCLEOTIDE SEQUENCE [LARGE SCALE GENOMIC DNA]</scope>
    <source>
        <strain evidence="1 2">P78048</strain>
    </source>
</reference>
<organism evidence="1 2">
    <name type="scientific">Candida albicans P78048</name>
    <dbReference type="NCBI Taxonomy" id="1094989"/>
    <lineage>
        <taxon>Eukaryota</taxon>
        <taxon>Fungi</taxon>
        <taxon>Dikarya</taxon>
        <taxon>Ascomycota</taxon>
        <taxon>Saccharomycotina</taxon>
        <taxon>Pichiomycetes</taxon>
        <taxon>Debaryomycetaceae</taxon>
        <taxon>Candida/Lodderomyces clade</taxon>
        <taxon>Candida</taxon>
    </lineage>
</organism>
<dbReference type="EMBL" id="AJIX01000027">
    <property type="protein sequence ID" value="KGR08987.1"/>
    <property type="molecule type" value="Genomic_DNA"/>
</dbReference>
<gene>
    <name evidence="1" type="ORF">MG3_03743</name>
</gene>
<sequence>MFLYFAMVTVYQNSESRLFGLKWNFTFSKHYSSQRRSILQTYYTSYCRSDYPPPSLNSNSFGCVFLLLVIINTSFCNQSNFALPHDQAYLSLEFVEHKLSF</sequence>
<proteinExistence type="predicted"/>
<protein>
    <submittedName>
        <fullName evidence="1">Uncharacterized protein</fullName>
    </submittedName>
</protein>
<name>A0AB34PQR2_CANAX</name>